<dbReference type="NCBIfam" id="TIGR03562">
    <property type="entry name" value="osmo_induc_OsmC"/>
    <property type="match status" value="1"/>
</dbReference>
<name>A0A919Q8F0_9ACTN</name>
<dbReference type="SUPFAM" id="SSF82784">
    <property type="entry name" value="OsmC-like"/>
    <property type="match status" value="1"/>
</dbReference>
<dbReference type="RefSeq" id="WP_204041158.1">
    <property type="nucleotide sequence ID" value="NZ_BOOA01000018.1"/>
</dbReference>
<dbReference type="InterPro" id="IPR003718">
    <property type="entry name" value="OsmC/Ohr_fam"/>
</dbReference>
<dbReference type="PANTHER" id="PTHR42830:SF1">
    <property type="entry name" value="OSMOTICALLY INDUCIBLE FAMILY PROTEIN"/>
    <property type="match status" value="1"/>
</dbReference>
<organism evidence="1 2">
    <name type="scientific">Acrocarpospora phusangensis</name>
    <dbReference type="NCBI Taxonomy" id="1070424"/>
    <lineage>
        <taxon>Bacteria</taxon>
        <taxon>Bacillati</taxon>
        <taxon>Actinomycetota</taxon>
        <taxon>Actinomycetes</taxon>
        <taxon>Streptosporangiales</taxon>
        <taxon>Streptosporangiaceae</taxon>
        <taxon>Acrocarpospora</taxon>
    </lineage>
</organism>
<dbReference type="GO" id="GO:0004601">
    <property type="term" value="F:peroxidase activity"/>
    <property type="evidence" value="ECO:0007669"/>
    <property type="project" value="InterPro"/>
</dbReference>
<dbReference type="InterPro" id="IPR019904">
    <property type="entry name" value="Peroxiredoxin_OsmC"/>
</dbReference>
<dbReference type="PANTHER" id="PTHR42830">
    <property type="entry name" value="OSMOTICALLY INDUCIBLE FAMILY PROTEIN"/>
    <property type="match status" value="1"/>
</dbReference>
<dbReference type="InterPro" id="IPR015946">
    <property type="entry name" value="KH_dom-like_a/b"/>
</dbReference>
<dbReference type="Proteomes" id="UP000640052">
    <property type="component" value="Unassembled WGS sequence"/>
</dbReference>
<proteinExistence type="predicted"/>
<sequence length="141" mass="14309">MSTVRTAHTIWAGNLVEGSGVVAFDSSGIHEQPVSWPSRAEEANGKTSPEELIAAAHSSCFSMALTHGLSGAGTPPAQLISGAEVTFQPGEGITGIHLTVEGIVPGIDNDTFAAAAEDAKKNCPVSQALAGTTITLTARLA</sequence>
<comment type="caution">
    <text evidence="1">The sequence shown here is derived from an EMBL/GenBank/DDBJ whole genome shotgun (WGS) entry which is preliminary data.</text>
</comment>
<evidence type="ECO:0000313" key="2">
    <source>
        <dbReference type="Proteomes" id="UP000640052"/>
    </source>
</evidence>
<keyword evidence="2" id="KW-1185">Reference proteome</keyword>
<dbReference type="InterPro" id="IPR036102">
    <property type="entry name" value="OsmC/Ohrsf"/>
</dbReference>
<dbReference type="InterPro" id="IPR052707">
    <property type="entry name" value="OsmC_Ohr_Peroxiredoxin"/>
</dbReference>
<dbReference type="GO" id="GO:0006979">
    <property type="term" value="P:response to oxidative stress"/>
    <property type="evidence" value="ECO:0007669"/>
    <property type="project" value="InterPro"/>
</dbReference>
<protein>
    <submittedName>
        <fullName evidence="1">Peroxiredoxin</fullName>
    </submittedName>
</protein>
<dbReference type="AlphaFoldDB" id="A0A919Q8F0"/>
<dbReference type="Gene3D" id="3.30.300.20">
    <property type="match status" value="1"/>
</dbReference>
<gene>
    <name evidence="1" type="ORF">Aph01nite_26990</name>
</gene>
<dbReference type="Pfam" id="PF02566">
    <property type="entry name" value="OsmC"/>
    <property type="match status" value="1"/>
</dbReference>
<evidence type="ECO:0000313" key="1">
    <source>
        <dbReference type="EMBL" id="GIH24389.1"/>
    </source>
</evidence>
<accession>A0A919Q8F0</accession>
<dbReference type="EMBL" id="BOOA01000018">
    <property type="protein sequence ID" value="GIH24389.1"/>
    <property type="molecule type" value="Genomic_DNA"/>
</dbReference>
<reference evidence="1" key="1">
    <citation type="submission" date="2021-01" db="EMBL/GenBank/DDBJ databases">
        <title>Whole genome shotgun sequence of Acrocarpospora phusangensis NBRC 108782.</title>
        <authorList>
            <person name="Komaki H."/>
            <person name="Tamura T."/>
        </authorList>
    </citation>
    <scope>NUCLEOTIDE SEQUENCE</scope>
    <source>
        <strain evidence="1">NBRC 108782</strain>
    </source>
</reference>